<dbReference type="GO" id="GO:0000981">
    <property type="term" value="F:DNA-binding transcription factor activity, RNA polymerase II-specific"/>
    <property type="evidence" value="ECO:0007669"/>
    <property type="project" value="TreeGrafter"/>
</dbReference>
<keyword evidence="2 3" id="KW-0539">Nucleus</keyword>
<dbReference type="AlphaFoldDB" id="A0A0N5B4P9"/>
<dbReference type="PANTHER" id="PTHR15116">
    <property type="entry name" value="DNA-BINDING PROTEIN SATB FAMILY MEMBER"/>
    <property type="match status" value="1"/>
</dbReference>
<dbReference type="GO" id="GO:0005634">
    <property type="term" value="C:nucleus"/>
    <property type="evidence" value="ECO:0007669"/>
    <property type="project" value="UniProtKB-SubCell"/>
</dbReference>
<keyword evidence="2 3" id="KW-0371">Homeobox</keyword>
<evidence type="ECO:0000256" key="1">
    <source>
        <dbReference type="ARBA" id="ARBA00004123"/>
    </source>
</evidence>
<keyword evidence="2 3" id="KW-0238">DNA-binding</keyword>
<comment type="subcellular location">
    <subcellularLocation>
        <location evidence="1 2 3">Nucleus</location>
    </subcellularLocation>
</comment>
<protein>
    <submittedName>
        <fullName evidence="6">Homeobox domain-containing protein</fullName>
    </submittedName>
</protein>
<accession>A0A0N5B4P9</accession>
<dbReference type="InterPro" id="IPR001356">
    <property type="entry name" value="HD"/>
</dbReference>
<evidence type="ECO:0000259" key="4">
    <source>
        <dbReference type="PROSITE" id="PS50071"/>
    </source>
</evidence>
<name>A0A0N5B4P9_STREA</name>
<dbReference type="WBParaSite" id="SPAL_0000105000.1">
    <property type="protein sequence ID" value="SPAL_0000105000.1"/>
    <property type="gene ID" value="SPAL_0000105000"/>
</dbReference>
<dbReference type="InterPro" id="IPR009057">
    <property type="entry name" value="Homeodomain-like_sf"/>
</dbReference>
<evidence type="ECO:0000313" key="6">
    <source>
        <dbReference type="WBParaSite" id="SPAL_0000105000.1"/>
    </source>
</evidence>
<feature type="DNA-binding region" description="Homeobox" evidence="2">
    <location>
        <begin position="239"/>
        <end position="308"/>
    </location>
</feature>
<proteinExistence type="predicted"/>
<evidence type="ECO:0000313" key="5">
    <source>
        <dbReference type="Proteomes" id="UP000046392"/>
    </source>
</evidence>
<dbReference type="PANTHER" id="PTHR15116:SF16">
    <property type="entry name" value="DEFECTIVE PROVENTRICULUS, ISOFORM A"/>
    <property type="match status" value="1"/>
</dbReference>
<evidence type="ECO:0000256" key="3">
    <source>
        <dbReference type="RuleBase" id="RU000682"/>
    </source>
</evidence>
<dbReference type="STRING" id="174720.A0A0N5B4P9"/>
<dbReference type="GO" id="GO:0000978">
    <property type="term" value="F:RNA polymerase II cis-regulatory region sequence-specific DNA binding"/>
    <property type="evidence" value="ECO:0007669"/>
    <property type="project" value="TreeGrafter"/>
</dbReference>
<dbReference type="GO" id="GO:0006338">
    <property type="term" value="P:chromatin remodeling"/>
    <property type="evidence" value="ECO:0007669"/>
    <property type="project" value="InterPro"/>
</dbReference>
<organism evidence="5 6">
    <name type="scientific">Strongyloides papillosus</name>
    <name type="common">Intestinal threadworm</name>
    <dbReference type="NCBI Taxonomy" id="174720"/>
    <lineage>
        <taxon>Eukaryota</taxon>
        <taxon>Metazoa</taxon>
        <taxon>Ecdysozoa</taxon>
        <taxon>Nematoda</taxon>
        <taxon>Chromadorea</taxon>
        <taxon>Rhabditida</taxon>
        <taxon>Tylenchina</taxon>
        <taxon>Panagrolaimomorpha</taxon>
        <taxon>Strongyloidoidea</taxon>
        <taxon>Strongyloididae</taxon>
        <taxon>Strongyloides</taxon>
    </lineage>
</organism>
<dbReference type="Proteomes" id="UP000046392">
    <property type="component" value="Unplaced"/>
</dbReference>
<evidence type="ECO:0000256" key="2">
    <source>
        <dbReference type="PROSITE-ProRule" id="PRU00108"/>
    </source>
</evidence>
<dbReference type="Pfam" id="PF00046">
    <property type="entry name" value="Homeodomain"/>
    <property type="match status" value="1"/>
</dbReference>
<dbReference type="SMART" id="SM00389">
    <property type="entry name" value="HOX"/>
    <property type="match status" value="1"/>
</dbReference>
<feature type="domain" description="Homeobox" evidence="4">
    <location>
        <begin position="237"/>
        <end position="307"/>
    </location>
</feature>
<dbReference type="CDD" id="cd00086">
    <property type="entry name" value="homeodomain"/>
    <property type="match status" value="1"/>
</dbReference>
<dbReference type="InterPro" id="IPR039673">
    <property type="entry name" value="SATB1/SATB2"/>
</dbReference>
<dbReference type="PROSITE" id="PS50071">
    <property type="entry name" value="HOMEOBOX_2"/>
    <property type="match status" value="1"/>
</dbReference>
<dbReference type="Gene3D" id="1.10.10.60">
    <property type="entry name" value="Homeodomain-like"/>
    <property type="match status" value="1"/>
</dbReference>
<dbReference type="SUPFAM" id="SSF46689">
    <property type="entry name" value="Homeodomain-like"/>
    <property type="match status" value="1"/>
</dbReference>
<sequence length="318" mass="36088">MVNINLKFVLTPSAHIQNCPQAFLPLTNAERNVSVTPDVELKDICTNIMCSIGLGNIVEYSKISIEIATNKYYTLDSFIKNLNLNVGSMMSVFGNVSTIKILFPGKIINTNDEEVMRTLYSNYLQLIIMKYPAIQNCIDDPVLKDELFSLKRQEESKFKNKVLGSVNLKNESSPVSSIPPESPTSIAETIPQLKPQSIPFLQSITESIQGFNESFFSILQNTPPPSIPNFKPTTGIKKYRSRISFNQETETPILEEWFKINSVPSLDQLQEYADYLNEFSGRDEASKIWPVNVKIWFKNKRAKRRGKQESSSEKDLDL</sequence>
<reference evidence="6" key="1">
    <citation type="submission" date="2017-02" db="UniProtKB">
        <authorList>
            <consortium name="WormBaseParasite"/>
        </authorList>
    </citation>
    <scope>IDENTIFICATION</scope>
</reference>
<keyword evidence="5" id="KW-1185">Reference proteome</keyword>